<feature type="transmembrane region" description="Helical" evidence="1">
    <location>
        <begin position="169"/>
        <end position="188"/>
    </location>
</feature>
<evidence type="ECO:0000313" key="3">
    <source>
        <dbReference type="Proteomes" id="UP000824070"/>
    </source>
</evidence>
<reference evidence="2" key="1">
    <citation type="submission" date="2020-10" db="EMBL/GenBank/DDBJ databases">
        <authorList>
            <person name="Gilroy R."/>
        </authorList>
    </citation>
    <scope>NUCLEOTIDE SEQUENCE</scope>
    <source>
        <strain evidence="2">ChiGjej1B1-22543</strain>
    </source>
</reference>
<accession>A0A9D1S3Q3</accession>
<keyword evidence="1" id="KW-1133">Transmembrane helix</keyword>
<feature type="transmembrane region" description="Helical" evidence="1">
    <location>
        <begin position="75"/>
        <end position="93"/>
    </location>
</feature>
<feature type="transmembrane region" description="Helical" evidence="1">
    <location>
        <begin position="135"/>
        <end position="157"/>
    </location>
</feature>
<comment type="caution">
    <text evidence="2">The sequence shown here is derived from an EMBL/GenBank/DDBJ whole genome shotgun (WGS) entry which is preliminary data.</text>
</comment>
<sequence length="198" mass="21714">MAKSSSTTKKKLPYAHIAFLISGFLLLLYYLFTKGVPSLGKDVASIITFVVDLIVLISAIGFYCYMVFSPKGLTGTIRALAPALVIFVVMGQYSMPSVQPDINKIVSAIATGAATLIVFCGFLFVFLHKWIFGEIFGWSCFVYAIYVIVAYFVIMIMDLVKGGEFDVMLLLSTICLFMASGLMAYGALRICKSKNPLD</sequence>
<feature type="transmembrane region" description="Helical" evidence="1">
    <location>
        <begin position="12"/>
        <end position="32"/>
    </location>
</feature>
<feature type="transmembrane region" description="Helical" evidence="1">
    <location>
        <begin position="44"/>
        <end position="68"/>
    </location>
</feature>
<organism evidence="2 3">
    <name type="scientific">Candidatus Alloenteromonas pullicola</name>
    <dbReference type="NCBI Taxonomy" id="2840784"/>
    <lineage>
        <taxon>Bacteria</taxon>
        <taxon>Bacillati</taxon>
        <taxon>Bacillota</taxon>
        <taxon>Bacillota incertae sedis</taxon>
        <taxon>Candidatus Alloenteromonas</taxon>
    </lineage>
</organism>
<proteinExistence type="predicted"/>
<dbReference type="Proteomes" id="UP000824070">
    <property type="component" value="Unassembled WGS sequence"/>
</dbReference>
<evidence type="ECO:0000313" key="2">
    <source>
        <dbReference type="EMBL" id="HIU45472.1"/>
    </source>
</evidence>
<keyword evidence="1" id="KW-0812">Transmembrane</keyword>
<dbReference type="AlphaFoldDB" id="A0A9D1S3Q3"/>
<reference evidence="2" key="2">
    <citation type="journal article" date="2021" name="PeerJ">
        <title>Extensive microbial diversity within the chicken gut microbiome revealed by metagenomics and culture.</title>
        <authorList>
            <person name="Gilroy R."/>
            <person name="Ravi A."/>
            <person name="Getino M."/>
            <person name="Pursley I."/>
            <person name="Horton D.L."/>
            <person name="Alikhan N.F."/>
            <person name="Baker D."/>
            <person name="Gharbi K."/>
            <person name="Hall N."/>
            <person name="Watson M."/>
            <person name="Adriaenssens E.M."/>
            <person name="Foster-Nyarko E."/>
            <person name="Jarju S."/>
            <person name="Secka A."/>
            <person name="Antonio M."/>
            <person name="Oren A."/>
            <person name="Chaudhuri R.R."/>
            <person name="La Ragione R."/>
            <person name="Hildebrand F."/>
            <person name="Pallen M.J."/>
        </authorList>
    </citation>
    <scope>NUCLEOTIDE SEQUENCE</scope>
    <source>
        <strain evidence="2">ChiGjej1B1-22543</strain>
    </source>
</reference>
<name>A0A9D1S3Q3_9FIRM</name>
<keyword evidence="1" id="KW-0472">Membrane</keyword>
<gene>
    <name evidence="2" type="ORF">IAC52_04160</name>
</gene>
<evidence type="ECO:0000256" key="1">
    <source>
        <dbReference type="SAM" id="Phobius"/>
    </source>
</evidence>
<dbReference type="EMBL" id="DVMV01000032">
    <property type="protein sequence ID" value="HIU45472.1"/>
    <property type="molecule type" value="Genomic_DNA"/>
</dbReference>
<protein>
    <submittedName>
        <fullName evidence="2">Uncharacterized protein</fullName>
    </submittedName>
</protein>
<feature type="transmembrane region" description="Helical" evidence="1">
    <location>
        <begin position="105"/>
        <end position="128"/>
    </location>
</feature>